<dbReference type="InterPro" id="IPR028098">
    <property type="entry name" value="Glyco_trans_4-like_N"/>
</dbReference>
<name>A0A1L3ZS19_9SPHN</name>
<evidence type="ECO:0000313" key="3">
    <source>
        <dbReference type="Proteomes" id="UP000182063"/>
    </source>
</evidence>
<dbReference type="STRING" id="1921510.BSL82_03120"/>
<dbReference type="AlphaFoldDB" id="A0A1L3ZS19"/>
<proteinExistence type="predicted"/>
<dbReference type="RefSeq" id="WP_072595988.1">
    <property type="nucleotide sequence ID" value="NZ_CP018221.1"/>
</dbReference>
<dbReference type="EMBL" id="CP018221">
    <property type="protein sequence ID" value="API58415.1"/>
    <property type="molecule type" value="Genomic_DNA"/>
</dbReference>
<keyword evidence="3" id="KW-1185">Reference proteome</keyword>
<protein>
    <recommendedName>
        <fullName evidence="1">Glycosyltransferase subfamily 4-like N-terminal domain-containing protein</fullName>
    </recommendedName>
</protein>
<dbReference type="SUPFAM" id="SSF53756">
    <property type="entry name" value="UDP-Glycosyltransferase/glycogen phosphorylase"/>
    <property type="match status" value="1"/>
</dbReference>
<dbReference type="Proteomes" id="UP000182063">
    <property type="component" value="Chromosome"/>
</dbReference>
<organism evidence="2 3">
    <name type="scientific">Tardibacter chloracetimidivorans</name>
    <dbReference type="NCBI Taxonomy" id="1921510"/>
    <lineage>
        <taxon>Bacteria</taxon>
        <taxon>Pseudomonadati</taxon>
        <taxon>Pseudomonadota</taxon>
        <taxon>Alphaproteobacteria</taxon>
        <taxon>Sphingomonadales</taxon>
        <taxon>Sphingomonadaceae</taxon>
        <taxon>Tardibacter</taxon>
    </lineage>
</organism>
<dbReference type="PANTHER" id="PTHR12526">
    <property type="entry name" value="GLYCOSYLTRANSFERASE"/>
    <property type="match status" value="1"/>
</dbReference>
<accession>A0A1L3ZS19</accession>
<gene>
    <name evidence="2" type="ORF">BSL82_03120</name>
</gene>
<dbReference type="Pfam" id="PF13439">
    <property type="entry name" value="Glyco_transf_4"/>
    <property type="match status" value="1"/>
</dbReference>
<reference evidence="3" key="1">
    <citation type="submission" date="2016-11" db="EMBL/GenBank/DDBJ databases">
        <title>Complete Genome Sequence of alachlor-degrading Sphingomonas sp. strain JJ-A5.</title>
        <authorList>
            <person name="Lee H."/>
            <person name="Ka J.-O."/>
        </authorList>
    </citation>
    <scope>NUCLEOTIDE SEQUENCE [LARGE SCALE GENOMIC DNA]</scope>
    <source>
        <strain evidence="3">JJ-A5</strain>
    </source>
</reference>
<dbReference type="PANTHER" id="PTHR12526:SF638">
    <property type="entry name" value="SPORE COAT PROTEIN SA"/>
    <property type="match status" value="1"/>
</dbReference>
<dbReference type="OrthoDB" id="5147801at2"/>
<dbReference type="KEGG" id="sphj:BSL82_03120"/>
<dbReference type="GO" id="GO:0016757">
    <property type="term" value="F:glycosyltransferase activity"/>
    <property type="evidence" value="ECO:0007669"/>
    <property type="project" value="UniProtKB-ARBA"/>
</dbReference>
<dbReference type="Pfam" id="PF13692">
    <property type="entry name" value="Glyco_trans_1_4"/>
    <property type="match status" value="1"/>
</dbReference>
<evidence type="ECO:0000313" key="2">
    <source>
        <dbReference type="EMBL" id="API58415.1"/>
    </source>
</evidence>
<feature type="domain" description="Glycosyltransferase subfamily 4-like N-terminal" evidence="1">
    <location>
        <begin position="12"/>
        <end position="177"/>
    </location>
</feature>
<sequence>MKILHAITGLSVGGAENMLAKLIEEASTRQSAYDPSVLSLMTPGDISQRILNCRVLIDTLGMHQGLPTPSALAKLVGVTRRVRPDIIIGWMHHAVLAATAAQRMLPSRPPVVWNIRHSLSDISHEKPMTRAVLRLCAKLSRIPSAIIYNSHVAALQYEAFGFPAGAAVVIPNGFDCDQFQPRADARAEFCNRFGVDEKATIVGLVARLHPMKQPEVLVEAVRRARAKGRDMHLLIMGNGADDPRSDLTRTLHASLPADRFTTIGHQENVAHWMPAIDIFALSSGWGEGFPNVIGEAMACGNPCVATDVGDARWIIGENGGIVPPGEPEALADALIALYDIGSEARQRLGEKARQRIIRDFSLPEIARQYEALYDRVLDRAAAAQTVSPLSNDVRNTACAG</sequence>
<evidence type="ECO:0000259" key="1">
    <source>
        <dbReference type="Pfam" id="PF13439"/>
    </source>
</evidence>
<dbReference type="Gene3D" id="3.40.50.2000">
    <property type="entry name" value="Glycogen Phosphorylase B"/>
    <property type="match status" value="2"/>
</dbReference>